<accession>A0A4Q0AHK0</accession>
<keyword evidence="4 7" id="KW-0436">Ligase</keyword>
<keyword evidence="5 7" id="KW-0547">Nucleotide-binding</keyword>
<dbReference type="EMBL" id="SCKX01000001">
    <property type="protein sequence ID" value="RWZ78583.1"/>
    <property type="molecule type" value="Genomic_DNA"/>
</dbReference>
<dbReference type="EC" id="6.3.2.9" evidence="7 8"/>
<feature type="domain" description="Mur ligase central" evidence="10">
    <location>
        <begin position="95"/>
        <end position="263"/>
    </location>
</feature>
<protein>
    <recommendedName>
        <fullName evidence="7 8">UDP-N-acetylmuramoylalanine--D-glutamate ligase</fullName>
        <ecNumber evidence="7 8">6.3.2.9</ecNumber>
    </recommendedName>
    <alternativeName>
        <fullName evidence="7">D-glutamic acid-adding enzyme</fullName>
    </alternativeName>
    <alternativeName>
        <fullName evidence="7">UDP-N-acetylmuramoyl-L-alanyl-D-glutamate synthetase</fullName>
    </alternativeName>
</protein>
<comment type="function">
    <text evidence="7 8">Cell wall formation. Catalyzes the addition of glutamate to the nucleotide precursor UDP-N-acetylmuramoyl-L-alanine (UMA).</text>
</comment>
<keyword evidence="3 7" id="KW-0963">Cytoplasm</keyword>
<evidence type="ECO:0000259" key="10">
    <source>
        <dbReference type="Pfam" id="PF08245"/>
    </source>
</evidence>
<keyword evidence="7 8" id="KW-0132">Cell division</keyword>
<comment type="caution">
    <text evidence="11">The sequence shown here is derived from an EMBL/GenBank/DDBJ whole genome shotgun (WGS) entry which is preliminary data.</text>
</comment>
<dbReference type="GO" id="GO:0008360">
    <property type="term" value="P:regulation of cell shape"/>
    <property type="evidence" value="ECO:0007669"/>
    <property type="project" value="UniProtKB-KW"/>
</dbReference>
<evidence type="ECO:0000259" key="9">
    <source>
        <dbReference type="Pfam" id="PF02875"/>
    </source>
</evidence>
<evidence type="ECO:0000256" key="5">
    <source>
        <dbReference type="ARBA" id="ARBA00022741"/>
    </source>
</evidence>
<dbReference type="Pfam" id="PF08245">
    <property type="entry name" value="Mur_ligase_M"/>
    <property type="match status" value="1"/>
</dbReference>
<evidence type="ECO:0000256" key="3">
    <source>
        <dbReference type="ARBA" id="ARBA00022490"/>
    </source>
</evidence>
<gene>
    <name evidence="7 11" type="primary">murD</name>
    <name evidence="11" type="ORF">EOT05_02430</name>
</gene>
<sequence>MKIAIAGYGVEGEANYRYYSKDPSNDITIFDHNPDFVGPEGVRTIVGPDAFEALTDYDLVLRSPSIAPYSLHTHGKIWSGTNEFFATCPAHIIGVTGSKGKGTTASLIASVLKTAGRNVWLVGNIGVPALDVLNQIHPNDIVVYELSSFQLWDLEGAPKTAVVLCIEREHLDVHKDMAEYVAAKGNITRFQTSDDLLIYNDENEYSRSIAEDSQAQKVGYPSELTTHVRDGHFYNGEQKLCSTKVLQIKGPHNISNAIAAIDAVWQYTQDPAVIEKGLHDFTGLPHRLAFVRTVDGVDYYDDSIATTPASAIAALRAFDTPKVIILGGSSKGSDFTELADELIKHNVYALLIGDEAEKIAEAATSAGFHHYEIIEAPTMEKVVARARQLAKQHSVVLLSPASASFGLFKNYVDRGEQFIAAVNQL</sequence>
<dbReference type="InterPro" id="IPR013221">
    <property type="entry name" value="Mur_ligase_cen"/>
</dbReference>
<name>A0A4Q0AHK0_9BACT</name>
<keyword evidence="6 7" id="KW-0067">ATP-binding</keyword>
<dbReference type="SUPFAM" id="SSF53244">
    <property type="entry name" value="MurD-like peptide ligases, peptide-binding domain"/>
    <property type="match status" value="1"/>
</dbReference>
<dbReference type="InterPro" id="IPR005762">
    <property type="entry name" value="MurD"/>
</dbReference>
<dbReference type="HAMAP" id="MF_00639">
    <property type="entry name" value="MurD"/>
    <property type="match status" value="1"/>
</dbReference>
<dbReference type="GO" id="GO:0008764">
    <property type="term" value="F:UDP-N-acetylmuramoylalanine-D-glutamate ligase activity"/>
    <property type="evidence" value="ECO:0007669"/>
    <property type="project" value="UniProtKB-UniRule"/>
</dbReference>
<comment type="subcellular location">
    <subcellularLocation>
        <location evidence="1 7 8">Cytoplasm</location>
    </subcellularLocation>
</comment>
<comment type="pathway">
    <text evidence="2 7 8">Cell wall biogenesis; peptidoglycan biosynthesis.</text>
</comment>
<keyword evidence="7 8" id="KW-0961">Cell wall biogenesis/degradation</keyword>
<feature type="domain" description="Mur ligase C-terminal" evidence="9">
    <location>
        <begin position="286"/>
        <end position="401"/>
    </location>
</feature>
<dbReference type="Gene3D" id="3.90.190.20">
    <property type="entry name" value="Mur ligase, C-terminal domain"/>
    <property type="match status" value="1"/>
</dbReference>
<evidence type="ECO:0000256" key="7">
    <source>
        <dbReference type="HAMAP-Rule" id="MF_00639"/>
    </source>
</evidence>
<proteinExistence type="inferred from homology"/>
<comment type="similarity">
    <text evidence="7">Belongs to the MurCDEF family.</text>
</comment>
<dbReference type="SUPFAM" id="SSF53623">
    <property type="entry name" value="MurD-like peptide ligases, catalytic domain"/>
    <property type="match status" value="1"/>
</dbReference>
<reference evidence="11" key="1">
    <citation type="submission" date="2019-01" db="EMBL/GenBank/DDBJ databases">
        <title>Genomic signatures and co-occurrence patterns of the ultra-small Saccharimodia (Patescibacteria phylum) suggest a symbiotic lifestyle.</title>
        <authorList>
            <person name="Lemos L."/>
            <person name="Medeiros J."/>
            <person name="Andreote F."/>
            <person name="Fernandes G."/>
            <person name="Varani A."/>
            <person name="Oliveira G."/>
            <person name="Pylro V."/>
        </authorList>
    </citation>
    <scope>NUCLEOTIDE SEQUENCE [LARGE SCALE GENOMIC DNA]</scope>
    <source>
        <strain evidence="11">AMD02</strain>
    </source>
</reference>
<evidence type="ECO:0000256" key="1">
    <source>
        <dbReference type="ARBA" id="ARBA00004496"/>
    </source>
</evidence>
<dbReference type="GO" id="GO:0005737">
    <property type="term" value="C:cytoplasm"/>
    <property type="evidence" value="ECO:0007669"/>
    <property type="project" value="UniProtKB-SubCell"/>
</dbReference>
<evidence type="ECO:0000256" key="8">
    <source>
        <dbReference type="RuleBase" id="RU003664"/>
    </source>
</evidence>
<dbReference type="Pfam" id="PF02875">
    <property type="entry name" value="Mur_ligase_C"/>
    <property type="match status" value="1"/>
</dbReference>
<dbReference type="InterPro" id="IPR004101">
    <property type="entry name" value="Mur_ligase_C"/>
</dbReference>
<dbReference type="NCBIfam" id="TIGR01087">
    <property type="entry name" value="murD"/>
    <property type="match status" value="1"/>
</dbReference>
<organism evidence="11 12">
    <name type="scientific">Candidatus Microsaccharimonas sossegonensis</name>
    <dbReference type="NCBI Taxonomy" id="2506948"/>
    <lineage>
        <taxon>Bacteria</taxon>
        <taxon>Candidatus Saccharimonadota</taxon>
        <taxon>Candidatus Saccharimonadia</taxon>
        <taxon>Candidatus Saccharimonadales</taxon>
        <taxon>Candidatus Saccharimonadaceae</taxon>
        <taxon>Candidatus Microsaccharimonas</taxon>
    </lineage>
</organism>
<dbReference type="PANTHER" id="PTHR43692">
    <property type="entry name" value="UDP-N-ACETYLMURAMOYLALANINE--D-GLUTAMATE LIGASE"/>
    <property type="match status" value="1"/>
</dbReference>
<comment type="catalytic activity">
    <reaction evidence="7 8">
        <text>UDP-N-acetyl-alpha-D-muramoyl-L-alanine + D-glutamate + ATP = UDP-N-acetyl-alpha-D-muramoyl-L-alanyl-D-glutamate + ADP + phosphate + H(+)</text>
        <dbReference type="Rhea" id="RHEA:16429"/>
        <dbReference type="ChEBI" id="CHEBI:15378"/>
        <dbReference type="ChEBI" id="CHEBI:29986"/>
        <dbReference type="ChEBI" id="CHEBI:30616"/>
        <dbReference type="ChEBI" id="CHEBI:43474"/>
        <dbReference type="ChEBI" id="CHEBI:83898"/>
        <dbReference type="ChEBI" id="CHEBI:83900"/>
        <dbReference type="ChEBI" id="CHEBI:456216"/>
        <dbReference type="EC" id="6.3.2.9"/>
    </reaction>
</comment>
<evidence type="ECO:0000256" key="6">
    <source>
        <dbReference type="ARBA" id="ARBA00022840"/>
    </source>
</evidence>
<dbReference type="InterPro" id="IPR036615">
    <property type="entry name" value="Mur_ligase_C_dom_sf"/>
</dbReference>
<keyword evidence="12" id="KW-1185">Reference proteome</keyword>
<evidence type="ECO:0000313" key="11">
    <source>
        <dbReference type="EMBL" id="RWZ78583.1"/>
    </source>
</evidence>
<keyword evidence="7 8" id="KW-0131">Cell cycle</keyword>
<dbReference type="GO" id="GO:0051301">
    <property type="term" value="P:cell division"/>
    <property type="evidence" value="ECO:0007669"/>
    <property type="project" value="UniProtKB-KW"/>
</dbReference>
<keyword evidence="7 8" id="KW-0133">Cell shape</keyword>
<dbReference type="GO" id="GO:0005524">
    <property type="term" value="F:ATP binding"/>
    <property type="evidence" value="ECO:0007669"/>
    <property type="project" value="UniProtKB-UniRule"/>
</dbReference>
<dbReference type="Gene3D" id="3.40.1190.10">
    <property type="entry name" value="Mur-like, catalytic domain"/>
    <property type="match status" value="1"/>
</dbReference>
<dbReference type="Proteomes" id="UP000289257">
    <property type="component" value="Unassembled WGS sequence"/>
</dbReference>
<dbReference type="PANTHER" id="PTHR43692:SF1">
    <property type="entry name" value="UDP-N-ACETYLMURAMOYLALANINE--D-GLUTAMATE LIGASE"/>
    <property type="match status" value="1"/>
</dbReference>
<keyword evidence="7 8" id="KW-0573">Peptidoglycan synthesis</keyword>
<evidence type="ECO:0000256" key="4">
    <source>
        <dbReference type="ARBA" id="ARBA00022598"/>
    </source>
</evidence>
<dbReference type="GO" id="GO:0071555">
    <property type="term" value="P:cell wall organization"/>
    <property type="evidence" value="ECO:0007669"/>
    <property type="project" value="UniProtKB-KW"/>
</dbReference>
<dbReference type="InterPro" id="IPR036565">
    <property type="entry name" value="Mur-like_cat_sf"/>
</dbReference>
<dbReference type="UniPathway" id="UPA00219"/>
<dbReference type="GO" id="GO:0009252">
    <property type="term" value="P:peptidoglycan biosynthetic process"/>
    <property type="evidence" value="ECO:0007669"/>
    <property type="project" value="UniProtKB-UniRule"/>
</dbReference>
<evidence type="ECO:0000313" key="12">
    <source>
        <dbReference type="Proteomes" id="UP000289257"/>
    </source>
</evidence>
<feature type="binding site" evidence="7">
    <location>
        <begin position="97"/>
        <end position="103"/>
    </location>
    <ligand>
        <name>ATP</name>
        <dbReference type="ChEBI" id="CHEBI:30616"/>
    </ligand>
</feature>
<evidence type="ECO:0000256" key="2">
    <source>
        <dbReference type="ARBA" id="ARBA00004752"/>
    </source>
</evidence>
<dbReference type="AlphaFoldDB" id="A0A4Q0AHK0"/>